<dbReference type="EMBL" id="KN833006">
    <property type="protein sequence ID" value="KIM80051.1"/>
    <property type="molecule type" value="Genomic_DNA"/>
</dbReference>
<dbReference type="HOGENOM" id="CLU_119132_0_0_1"/>
<dbReference type="Proteomes" id="UP000054166">
    <property type="component" value="Unassembled WGS sequence"/>
</dbReference>
<keyword evidence="4" id="KW-1185">Reference proteome</keyword>
<proteinExistence type="predicted"/>
<feature type="chain" id="PRO_5002164475" evidence="1">
    <location>
        <begin position="19"/>
        <end position="168"/>
    </location>
</feature>
<evidence type="ECO:0000313" key="4">
    <source>
        <dbReference type="Proteomes" id="UP000054166"/>
    </source>
</evidence>
<evidence type="ECO:0000259" key="2">
    <source>
        <dbReference type="Pfam" id="PF14200"/>
    </source>
</evidence>
<accession>A0A0C3FKI5</accession>
<keyword evidence="1" id="KW-0732">Signal</keyword>
<dbReference type="InParanoid" id="A0A0C3FKI5"/>
<reference evidence="4" key="2">
    <citation type="submission" date="2015-01" db="EMBL/GenBank/DDBJ databases">
        <title>Evolutionary Origins and Diversification of the Mycorrhizal Mutualists.</title>
        <authorList>
            <consortium name="DOE Joint Genome Institute"/>
            <consortium name="Mycorrhizal Genomics Consortium"/>
            <person name="Kohler A."/>
            <person name="Kuo A."/>
            <person name="Nagy L.G."/>
            <person name="Floudas D."/>
            <person name="Copeland A."/>
            <person name="Barry K.W."/>
            <person name="Cichocki N."/>
            <person name="Veneault-Fourrey C."/>
            <person name="LaButti K."/>
            <person name="Lindquist E.A."/>
            <person name="Lipzen A."/>
            <person name="Lundell T."/>
            <person name="Morin E."/>
            <person name="Murat C."/>
            <person name="Riley R."/>
            <person name="Ohm R."/>
            <person name="Sun H."/>
            <person name="Tunlid A."/>
            <person name="Henrissat B."/>
            <person name="Grigoriev I.V."/>
            <person name="Hibbett D.S."/>
            <person name="Martin F."/>
        </authorList>
    </citation>
    <scope>NUCLEOTIDE SEQUENCE [LARGE SCALE GENOMIC DNA]</scope>
    <source>
        <strain evidence="4">F 1598</strain>
    </source>
</reference>
<dbReference type="STRING" id="765440.A0A0C3FKI5"/>
<gene>
    <name evidence="3" type="ORF">PILCRDRAFT_89872</name>
</gene>
<dbReference type="Pfam" id="PF14200">
    <property type="entry name" value="RicinB_lectin_2"/>
    <property type="match status" value="1"/>
</dbReference>
<protein>
    <submittedName>
        <fullName evidence="3">Carbohydrate-binding module family 13 protein</fullName>
    </submittedName>
</protein>
<dbReference type="InterPro" id="IPR035992">
    <property type="entry name" value="Ricin_B-like_lectins"/>
</dbReference>
<name>A0A0C3FKI5_PILCF</name>
<organism evidence="3 4">
    <name type="scientific">Piloderma croceum (strain F 1598)</name>
    <dbReference type="NCBI Taxonomy" id="765440"/>
    <lineage>
        <taxon>Eukaryota</taxon>
        <taxon>Fungi</taxon>
        <taxon>Dikarya</taxon>
        <taxon>Basidiomycota</taxon>
        <taxon>Agaricomycotina</taxon>
        <taxon>Agaricomycetes</taxon>
        <taxon>Agaricomycetidae</taxon>
        <taxon>Atheliales</taxon>
        <taxon>Atheliaceae</taxon>
        <taxon>Piloderma</taxon>
    </lineage>
</organism>
<dbReference type="Gene3D" id="2.80.10.50">
    <property type="match status" value="1"/>
</dbReference>
<sequence>MIFTRCLCFFLALPLVLASVIPRYRLATRDTIQSNNTYKITNVKAGNVVDLSGFDNKSIIGYPDHNGTNQRWTLEWTSGSWAIKSFGLGLYIGLDGAAANGTKLVAVSDVATWDIWFDEVNASNYRIFEHNTIQNWDLSDYGNSTPGNPIQTWAEWKGFHQTWKIEQQ</sequence>
<feature type="domain" description="Ricin B lectin" evidence="2">
    <location>
        <begin position="34"/>
        <end position="105"/>
    </location>
</feature>
<evidence type="ECO:0000256" key="1">
    <source>
        <dbReference type="SAM" id="SignalP"/>
    </source>
</evidence>
<dbReference type="SUPFAM" id="SSF50370">
    <property type="entry name" value="Ricin B-like lectins"/>
    <property type="match status" value="1"/>
</dbReference>
<reference evidence="3 4" key="1">
    <citation type="submission" date="2014-04" db="EMBL/GenBank/DDBJ databases">
        <authorList>
            <consortium name="DOE Joint Genome Institute"/>
            <person name="Kuo A."/>
            <person name="Tarkka M."/>
            <person name="Buscot F."/>
            <person name="Kohler A."/>
            <person name="Nagy L.G."/>
            <person name="Floudas D."/>
            <person name="Copeland A."/>
            <person name="Barry K.W."/>
            <person name="Cichocki N."/>
            <person name="Veneault-Fourrey C."/>
            <person name="LaButti K."/>
            <person name="Lindquist E.A."/>
            <person name="Lipzen A."/>
            <person name="Lundell T."/>
            <person name="Morin E."/>
            <person name="Murat C."/>
            <person name="Sun H."/>
            <person name="Tunlid A."/>
            <person name="Henrissat B."/>
            <person name="Grigoriev I.V."/>
            <person name="Hibbett D.S."/>
            <person name="Martin F."/>
            <person name="Nordberg H.P."/>
            <person name="Cantor M.N."/>
            <person name="Hua S.X."/>
        </authorList>
    </citation>
    <scope>NUCLEOTIDE SEQUENCE [LARGE SCALE GENOMIC DNA]</scope>
    <source>
        <strain evidence="3 4">F 1598</strain>
    </source>
</reference>
<evidence type="ECO:0000313" key="3">
    <source>
        <dbReference type="EMBL" id="KIM80051.1"/>
    </source>
</evidence>
<dbReference type="CDD" id="cd23422">
    <property type="entry name" value="beta-trefoil_Ricin_MPL_CNL"/>
    <property type="match status" value="1"/>
</dbReference>
<dbReference type="InterPro" id="IPR000772">
    <property type="entry name" value="Ricin_B_lectin"/>
</dbReference>
<dbReference type="AlphaFoldDB" id="A0A0C3FKI5"/>
<feature type="signal peptide" evidence="1">
    <location>
        <begin position="1"/>
        <end position="18"/>
    </location>
</feature>
<dbReference type="OrthoDB" id="2131701at2759"/>